<feature type="compositionally biased region" description="Low complexity" evidence="1">
    <location>
        <begin position="591"/>
        <end position="603"/>
    </location>
</feature>
<reference evidence="3 4" key="1">
    <citation type="submission" date="2019-10" db="EMBL/GenBank/DDBJ databases">
        <title>Complete genome sequence of Variovorax paradoxus 5C-2.</title>
        <authorList>
            <person name="Gogoleva N.E."/>
            <person name="Balkin A.S."/>
        </authorList>
    </citation>
    <scope>NUCLEOTIDE SEQUENCE [LARGE SCALE GENOMIC DNA]</scope>
    <source>
        <strain evidence="3 4">5C-2</strain>
    </source>
</reference>
<evidence type="ECO:0000313" key="3">
    <source>
        <dbReference type="EMBL" id="QFZ83584.1"/>
    </source>
</evidence>
<feature type="chain" id="PRO_5024878569" evidence="2">
    <location>
        <begin position="38"/>
        <end position="984"/>
    </location>
</feature>
<feature type="compositionally biased region" description="Gly residues" evidence="1">
    <location>
        <begin position="579"/>
        <end position="590"/>
    </location>
</feature>
<keyword evidence="2" id="KW-0732">Signal</keyword>
<feature type="region of interest" description="Disordered" evidence="1">
    <location>
        <begin position="380"/>
        <end position="408"/>
    </location>
</feature>
<dbReference type="InterPro" id="IPR047589">
    <property type="entry name" value="DUF11_rpt"/>
</dbReference>
<dbReference type="Proteomes" id="UP000326780">
    <property type="component" value="Chromosome"/>
</dbReference>
<evidence type="ECO:0000313" key="4">
    <source>
        <dbReference type="Proteomes" id="UP000326780"/>
    </source>
</evidence>
<gene>
    <name evidence="3" type="ORF">GFK26_12875</name>
</gene>
<name>A0A5Q0M4U6_VARPD</name>
<dbReference type="NCBIfam" id="TIGR01451">
    <property type="entry name" value="B_ant_repeat"/>
    <property type="match status" value="2"/>
</dbReference>
<feature type="compositionally biased region" description="Low complexity" evidence="1">
    <location>
        <begin position="397"/>
        <end position="408"/>
    </location>
</feature>
<proteinExistence type="predicted"/>
<feature type="region of interest" description="Disordered" evidence="1">
    <location>
        <begin position="579"/>
        <end position="603"/>
    </location>
</feature>
<dbReference type="AlphaFoldDB" id="A0A5Q0M4U6"/>
<feature type="signal peptide" evidence="2">
    <location>
        <begin position="1"/>
        <end position="37"/>
    </location>
</feature>
<organism evidence="3 4">
    <name type="scientific">Variovorax paradoxus</name>
    <dbReference type="NCBI Taxonomy" id="34073"/>
    <lineage>
        <taxon>Bacteria</taxon>
        <taxon>Pseudomonadati</taxon>
        <taxon>Pseudomonadota</taxon>
        <taxon>Betaproteobacteria</taxon>
        <taxon>Burkholderiales</taxon>
        <taxon>Comamonadaceae</taxon>
        <taxon>Variovorax</taxon>
    </lineage>
</organism>
<accession>A0A5Q0M4U6</accession>
<sequence length="984" mass="97169">MTPTLSARRTGPVPRALWAGAAALTLSFLFGSSGAFAAAPPANTVIGNQASATYLDPNGASQLATSNLVQTTVQQVGSFNLDTFTTETTTVVNTKTGAAGTTVYAPHVLTNTGNGTDTFTFTVTAPASPNGFTKVEVFADANADGVPDSTTALCSVVPGAVCNVPAQTVAGNNGTFPFVVAYAIPSTATAATFTSPVAATIKATAGTPALYAAGNLTAADVDNVNLTDQAAFNATKSLAVPAVAWSANGGTWPAASVSGPRSATGCAATVAGATTPAAGCVYTTYTLKFNNTGGAAGRFVLTDTVPAGFTYVPGSAVWSNAPGTALTDAPQGDAAGIDFTATGNSLAFVVASLPQNVTQTVSFVVMVNDTAAIGTSTTTNTARYNPVTVPPTTTSDNPGTPGSPTNPSSYNVIGTFGIILGSADASASPTASKDTAVGNPNTTAADTTTVASAGAGTTVKFTQTVFNTGNATDVVNLTAALGTFPAGTTFKFFAADGLTPLIDNNGDGVPDTGPVAANGSVQFVLAATLPAAATPGAGGSAIVTGTSTGDSTKTETTRDTLTNVVGVLVDLTNTASGNGIAGNTGTGDVGTGPSPQPTTTHTTAAGTGTIFTLFVKNNDSVANTYNLAASQTNSFPGSLPAGWTVKFVAAGATCAGSALTTLNVAANTQTPVDACVTPPASQTPVTGQLVYFQLRSTLTTSTGVVAMDTKTDAVTVTTANTFGATLTPNNNGQVAPGGSVVYAHTVTITGAQSCGTKYNVTATLPAADVTAGWTTALYVDVNGDGQIDGGDTLVTNGTVTPPAPTAPATALDSGRTHKLLVKVFAPGGATAGATDTATVTVTFPDVAACGSPSATDITTVITGQMRLVKTQALDVNCDGTEVPTASAPLVAKPGECLVYRVVATNEGVAPVTNMSINDAVPAYTTFTGATQPPVATRCTSTGVTPAFVAANYTSTPTTVACGSTTNTVAPGGTATLLFTVKVNN</sequence>
<protein>
    <submittedName>
        <fullName evidence="3">DUF11 domain-containing protein</fullName>
    </submittedName>
</protein>
<evidence type="ECO:0000256" key="2">
    <source>
        <dbReference type="SAM" id="SignalP"/>
    </source>
</evidence>
<dbReference type="EMBL" id="CP045644">
    <property type="protein sequence ID" value="QFZ83584.1"/>
    <property type="molecule type" value="Genomic_DNA"/>
</dbReference>
<evidence type="ECO:0000256" key="1">
    <source>
        <dbReference type="SAM" id="MobiDB-lite"/>
    </source>
</evidence>
<dbReference type="RefSeq" id="WP_153282294.1">
    <property type="nucleotide sequence ID" value="NZ_CP045644.1"/>
</dbReference>